<dbReference type="SUPFAM" id="SSF69695">
    <property type="entry name" value="SRP19"/>
    <property type="match status" value="1"/>
</dbReference>
<keyword evidence="5" id="KW-1185">Reference proteome</keyword>
<dbReference type="Gene3D" id="3.30.56.30">
    <property type="entry name" value="Signal recognition particle, SRP19-like subunit"/>
    <property type="match status" value="1"/>
</dbReference>
<dbReference type="EMBL" id="CP011097">
    <property type="protein sequence ID" value="AJZ75594.1"/>
    <property type="molecule type" value="Genomic_DNA"/>
</dbReference>
<accession>A0A3G1B1S0</accession>
<dbReference type="STRING" id="1603555.SU86_003505"/>
<keyword evidence="3" id="KW-0687">Ribonucleoprotein</keyword>
<dbReference type="GO" id="GO:0008312">
    <property type="term" value="F:7S RNA binding"/>
    <property type="evidence" value="ECO:0007669"/>
    <property type="project" value="InterPro"/>
</dbReference>
<dbReference type="OrthoDB" id="56356at2157"/>
<evidence type="ECO:0000313" key="4">
    <source>
        <dbReference type="EMBL" id="AJZ75594.1"/>
    </source>
</evidence>
<gene>
    <name evidence="4" type="ORF">SU86_003505</name>
</gene>
<evidence type="ECO:0000256" key="3">
    <source>
        <dbReference type="ARBA" id="ARBA00023274"/>
    </source>
</evidence>
<dbReference type="InterPro" id="IPR036521">
    <property type="entry name" value="SRP19-like_sf"/>
</dbReference>
<dbReference type="AlphaFoldDB" id="A0A3G1B1S0"/>
<proteinExistence type="predicted"/>
<protein>
    <submittedName>
        <fullName evidence="4">Uncharacterized protein</fullName>
    </submittedName>
</protein>
<dbReference type="KEGG" id="tah:SU86_003505"/>
<sequence>MKDYEHVVIWLDYFNKNLTIRAGRRLPKEKCIFDPSLKELQDAATDAGLQIKESNDKARFPRRAFVRSGYISVPKTTPKGKILEKISAKMVSKRAKQSK</sequence>
<evidence type="ECO:0000256" key="2">
    <source>
        <dbReference type="ARBA" id="ARBA00023135"/>
    </source>
</evidence>
<keyword evidence="2" id="KW-0733">Signal recognition particle</keyword>
<keyword evidence="1" id="KW-0963">Cytoplasm</keyword>
<dbReference type="RefSeq" id="WP_048188400.1">
    <property type="nucleotide sequence ID" value="NZ_CP011097.1"/>
</dbReference>
<evidence type="ECO:0000256" key="1">
    <source>
        <dbReference type="ARBA" id="ARBA00022490"/>
    </source>
</evidence>
<dbReference type="GO" id="GO:0048500">
    <property type="term" value="C:signal recognition particle"/>
    <property type="evidence" value="ECO:0007669"/>
    <property type="project" value="InterPro"/>
</dbReference>
<reference evidence="4 5" key="1">
    <citation type="journal article" date="2016" name="Sci. Rep.">
        <title>A novel ammonia-oxidizing archaeon from wastewater treatment plant: Its enrichment, physiological and genomic characteristics.</title>
        <authorList>
            <person name="Li Y."/>
            <person name="Ding K."/>
            <person name="Wen X."/>
            <person name="Zhang B."/>
            <person name="Shen B."/>
            <person name="Yang Y."/>
        </authorList>
    </citation>
    <scope>NUCLEOTIDE SEQUENCE [LARGE SCALE GENOMIC DNA]</scope>
    <source>
        <strain evidence="4 5">SAT1</strain>
    </source>
</reference>
<organism evidence="4 5">
    <name type="scientific">Candidatus Nitrosotenuis cloacae</name>
    <dbReference type="NCBI Taxonomy" id="1603555"/>
    <lineage>
        <taxon>Archaea</taxon>
        <taxon>Nitrososphaerota</taxon>
        <taxon>Candidatus Nitrosotenuis</taxon>
    </lineage>
</organism>
<name>A0A3G1B1S0_9ARCH</name>
<dbReference type="Pfam" id="PF01922">
    <property type="entry name" value="SRP19"/>
    <property type="match status" value="1"/>
</dbReference>
<dbReference type="Proteomes" id="UP000266745">
    <property type="component" value="Chromosome"/>
</dbReference>
<dbReference type="InterPro" id="IPR002778">
    <property type="entry name" value="Signal_recog_particle_SRP19"/>
</dbReference>
<dbReference type="GeneID" id="24875457"/>
<evidence type="ECO:0000313" key="5">
    <source>
        <dbReference type="Proteomes" id="UP000266745"/>
    </source>
</evidence>
<dbReference type="GO" id="GO:0006614">
    <property type="term" value="P:SRP-dependent cotranslational protein targeting to membrane"/>
    <property type="evidence" value="ECO:0007669"/>
    <property type="project" value="InterPro"/>
</dbReference>